<feature type="region of interest" description="Disordered" evidence="1">
    <location>
        <begin position="1"/>
        <end position="58"/>
    </location>
</feature>
<accession>A0ABQ1FXX9</accession>
<feature type="compositionally biased region" description="Polar residues" evidence="1">
    <location>
        <begin position="22"/>
        <end position="34"/>
    </location>
</feature>
<dbReference type="RefSeq" id="WP_174704761.1">
    <property type="nucleotide sequence ID" value="NZ_BMHF01000004.1"/>
</dbReference>
<dbReference type="Proteomes" id="UP000609323">
    <property type="component" value="Unassembled WGS sequence"/>
</dbReference>
<protein>
    <recommendedName>
        <fullName evidence="4">DUF4025 domain-containing protein</fullName>
    </recommendedName>
</protein>
<feature type="compositionally biased region" description="Basic and acidic residues" evidence="1">
    <location>
        <begin position="35"/>
        <end position="58"/>
    </location>
</feature>
<proteinExistence type="predicted"/>
<evidence type="ECO:0000313" key="2">
    <source>
        <dbReference type="EMBL" id="GGA32651.1"/>
    </source>
</evidence>
<dbReference type="EMBL" id="BMHF01000004">
    <property type="protein sequence ID" value="GGA32651.1"/>
    <property type="molecule type" value="Genomic_DNA"/>
</dbReference>
<reference evidence="3" key="1">
    <citation type="journal article" date="2019" name="Int. J. Syst. Evol. Microbiol.">
        <title>The Global Catalogue of Microorganisms (GCM) 10K type strain sequencing project: providing services to taxonomists for standard genome sequencing and annotation.</title>
        <authorList>
            <consortium name="The Broad Institute Genomics Platform"/>
            <consortium name="The Broad Institute Genome Sequencing Center for Infectious Disease"/>
            <person name="Wu L."/>
            <person name="Ma J."/>
        </authorList>
    </citation>
    <scope>NUCLEOTIDE SEQUENCE [LARGE SCALE GENOMIC DNA]</scope>
    <source>
        <strain evidence="3">CGMCC 1.15044</strain>
    </source>
</reference>
<gene>
    <name evidence="2" type="ORF">GCM10010917_17210</name>
</gene>
<evidence type="ECO:0000313" key="3">
    <source>
        <dbReference type="Proteomes" id="UP000609323"/>
    </source>
</evidence>
<name>A0ABQ1FXX9_9BACL</name>
<keyword evidence="3" id="KW-1185">Reference proteome</keyword>
<evidence type="ECO:0000256" key="1">
    <source>
        <dbReference type="SAM" id="MobiDB-lite"/>
    </source>
</evidence>
<evidence type="ECO:0008006" key="4">
    <source>
        <dbReference type="Google" id="ProtNLM"/>
    </source>
</evidence>
<feature type="compositionally biased region" description="Polar residues" evidence="1">
    <location>
        <begin position="1"/>
        <end position="13"/>
    </location>
</feature>
<sequence>MSKTNGRVDQTLINEVHDLETTPVNSHQAQQLNQDRNDRRHITSENRDKNTDMDPSHK</sequence>
<comment type="caution">
    <text evidence="2">The sequence shown here is derived from an EMBL/GenBank/DDBJ whole genome shotgun (WGS) entry which is preliminary data.</text>
</comment>
<organism evidence="2 3">
    <name type="scientific">Paenibacillus physcomitrellae</name>
    <dbReference type="NCBI Taxonomy" id="1619311"/>
    <lineage>
        <taxon>Bacteria</taxon>
        <taxon>Bacillati</taxon>
        <taxon>Bacillota</taxon>
        <taxon>Bacilli</taxon>
        <taxon>Bacillales</taxon>
        <taxon>Paenibacillaceae</taxon>
        <taxon>Paenibacillus</taxon>
    </lineage>
</organism>